<gene>
    <name evidence="2" type="ORF">PHSY_002384</name>
</gene>
<comment type="similarity">
    <text evidence="1">Belongs to the QNG1 protein family.</text>
</comment>
<proteinExistence type="inferred from homology"/>
<evidence type="ECO:0000313" key="3">
    <source>
        <dbReference type="Proteomes" id="UP000014071"/>
    </source>
</evidence>
<dbReference type="PANTHER" id="PTHR21314">
    <property type="entry name" value="QUEUOSINE 5'-PHOSPHATE N-GLYCOSYLASE_HYDROLASE-RELATED"/>
    <property type="match status" value="1"/>
</dbReference>
<dbReference type="EMBL" id="DF238786">
    <property type="protein sequence ID" value="GAC94811.1"/>
    <property type="molecule type" value="Genomic_DNA"/>
</dbReference>
<keyword evidence="3" id="KW-1185">Reference proteome</keyword>
<dbReference type="Proteomes" id="UP000014071">
    <property type="component" value="Unassembled WGS sequence"/>
</dbReference>
<evidence type="ECO:0000313" key="2">
    <source>
        <dbReference type="EMBL" id="GAC94811.1"/>
    </source>
</evidence>
<accession>R9P0W0</accession>
<dbReference type="OrthoDB" id="416777at2759"/>
<dbReference type="GO" id="GO:0006400">
    <property type="term" value="P:tRNA modification"/>
    <property type="evidence" value="ECO:0007669"/>
    <property type="project" value="TreeGrafter"/>
</dbReference>
<dbReference type="GeneID" id="24107677"/>
<keyword evidence="1" id="KW-0378">Hydrolase</keyword>
<comment type="function">
    <text evidence="1">Catalyzes the hydrolysis of queuosine 5'-phosphate, releasing the nucleobase queuine (q). Is required for salvage of queuine from exogenous queuosine (Q) that is imported and then converted to queuosine 5'-phosphate intracellularly.</text>
</comment>
<dbReference type="GO" id="GO:0016787">
    <property type="term" value="F:hydrolase activity"/>
    <property type="evidence" value="ECO:0007669"/>
    <property type="project" value="UniProtKB-KW"/>
</dbReference>
<dbReference type="RefSeq" id="XP_012188398.1">
    <property type="nucleotide sequence ID" value="XM_012333008.1"/>
</dbReference>
<dbReference type="PANTHER" id="PTHR21314:SF1">
    <property type="entry name" value="QUEUOSINE SALVAGE PROTEIN"/>
    <property type="match status" value="1"/>
</dbReference>
<organism evidence="2 3">
    <name type="scientific">Pseudozyma hubeiensis (strain SY62)</name>
    <name type="common">Yeast</name>
    <dbReference type="NCBI Taxonomy" id="1305764"/>
    <lineage>
        <taxon>Eukaryota</taxon>
        <taxon>Fungi</taxon>
        <taxon>Dikarya</taxon>
        <taxon>Basidiomycota</taxon>
        <taxon>Ustilaginomycotina</taxon>
        <taxon>Ustilaginomycetes</taxon>
        <taxon>Ustilaginales</taxon>
        <taxon>Ustilaginaceae</taxon>
        <taxon>Pseudozyma</taxon>
    </lineage>
</organism>
<reference evidence="3" key="1">
    <citation type="journal article" date="2013" name="Genome Announc.">
        <title>Draft genome sequence of the basidiomycetous yeast-like fungus Pseudozyma hubeiensis SY62, which produces an abundant amount of the biosurfactant mannosylerythritol lipids.</title>
        <authorList>
            <person name="Konishi M."/>
            <person name="Hatada Y."/>
            <person name="Horiuchi J."/>
        </authorList>
    </citation>
    <scope>NUCLEOTIDE SEQUENCE [LARGE SCALE GENOMIC DNA]</scope>
    <source>
        <strain evidence="3">SY62</strain>
    </source>
</reference>
<evidence type="ECO:0000256" key="1">
    <source>
        <dbReference type="RuleBase" id="RU365002"/>
    </source>
</evidence>
<dbReference type="eggNOG" id="ENOG502S4MU">
    <property type="taxonomic scope" value="Eukaryota"/>
</dbReference>
<name>R9P0W0_PSEHS</name>
<comment type="catalytic activity">
    <reaction evidence="1">
        <text>queuosine 5'-phosphate + H2O = queuine + D-ribose 5-phosphate</text>
        <dbReference type="Rhea" id="RHEA:75387"/>
        <dbReference type="ChEBI" id="CHEBI:15377"/>
        <dbReference type="ChEBI" id="CHEBI:17433"/>
        <dbReference type="ChEBI" id="CHEBI:78346"/>
        <dbReference type="ChEBI" id="CHEBI:194371"/>
    </reaction>
    <physiologicalReaction direction="left-to-right" evidence="1">
        <dbReference type="Rhea" id="RHEA:75388"/>
    </physiologicalReaction>
</comment>
<dbReference type="HOGENOM" id="CLU_053189_0_0_1"/>
<dbReference type="InterPro" id="IPR019438">
    <property type="entry name" value="Q_salvage"/>
</dbReference>
<sequence>MSSTASAPSPPLPSTSGYISAVRSSCLSASTHLSLTPNLPAIDAFLLSLSPLTFRRLATQHGLTFPLRFPTPIAEINFLSILALLNSFSGYRTAFHRATGSGAYQNVVRFMIGLYISSDAEDRVVGAASLTAKGLRGLTEAKVVELMGVSVHEEREHETLKGVTVGVRGGEMLDVVQMILKALQGVAGKLQELGHDSLGSYVVGLLEATRKQGLDDDRATDFLTQRLADAFVEFRDTHSITGVGEVFLFKRIFFLLHSLRLRFGEKQDWYVPDTKRTLPMFVDNVLPTMCVWFNMFSVPEETPKGMETLYEWVRTKHCNADLPREKLTAGGKDAGPELSQDETYAIRAATLNVGRVVVERAKVLAKEEKEGREWLAELNEVDLDGYLWSVAKDDEALRSVPRLVFRSIHF</sequence>
<dbReference type="AlphaFoldDB" id="R9P0W0"/>
<dbReference type="EC" id="3.2.2.-" evidence="1"/>
<protein>
    <recommendedName>
        <fullName evidence="1">Queuosine 5'-phosphate N-glycosylase/hydrolase</fullName>
        <ecNumber evidence="1">3.2.2.-</ecNumber>
    </recommendedName>
    <alternativeName>
        <fullName evidence="1">Queuosine-nucleotide N-glycosylase/hydrolase</fullName>
    </alternativeName>
</protein>